<reference evidence="3 4" key="1">
    <citation type="submission" date="2019-03" db="EMBL/GenBank/DDBJ databases">
        <title>Genomics of glacier-inhabiting Cryobacterium strains.</title>
        <authorList>
            <person name="Liu Q."/>
            <person name="Xin Y.-H."/>
        </authorList>
    </citation>
    <scope>NUCLEOTIDE SEQUENCE [LARGE SCALE GENOMIC DNA]</scope>
    <source>
        <strain evidence="3 4">Sr54</strain>
    </source>
</reference>
<feature type="compositionally biased region" description="Basic and acidic residues" evidence="1">
    <location>
        <begin position="253"/>
        <end position="267"/>
    </location>
</feature>
<feature type="compositionally biased region" description="Low complexity" evidence="1">
    <location>
        <begin position="301"/>
        <end position="312"/>
    </location>
</feature>
<gene>
    <name evidence="3" type="ORF">E3T51_04970</name>
</gene>
<organism evidence="3 4">
    <name type="scientific">Cryobacterium serini</name>
    <dbReference type="NCBI Taxonomy" id="1259201"/>
    <lineage>
        <taxon>Bacteria</taxon>
        <taxon>Bacillati</taxon>
        <taxon>Actinomycetota</taxon>
        <taxon>Actinomycetes</taxon>
        <taxon>Micrococcales</taxon>
        <taxon>Microbacteriaceae</taxon>
        <taxon>Cryobacterium</taxon>
    </lineage>
</organism>
<evidence type="ECO:0000313" key="4">
    <source>
        <dbReference type="Proteomes" id="UP000297626"/>
    </source>
</evidence>
<feature type="region of interest" description="Disordered" evidence="1">
    <location>
        <begin position="246"/>
        <end position="341"/>
    </location>
</feature>
<dbReference type="AlphaFoldDB" id="A0A4R9BSE9"/>
<name>A0A4R9BSE9_9MICO</name>
<evidence type="ECO:0000256" key="2">
    <source>
        <dbReference type="SAM" id="SignalP"/>
    </source>
</evidence>
<dbReference type="RefSeq" id="WP_134528259.1">
    <property type="nucleotide sequence ID" value="NZ_SOHN01000008.1"/>
</dbReference>
<keyword evidence="4" id="KW-1185">Reference proteome</keyword>
<dbReference type="EMBL" id="SOHN01000008">
    <property type="protein sequence ID" value="TFD90055.1"/>
    <property type="molecule type" value="Genomic_DNA"/>
</dbReference>
<dbReference type="PROSITE" id="PS51257">
    <property type="entry name" value="PROKAR_LIPOPROTEIN"/>
    <property type="match status" value="1"/>
</dbReference>
<protein>
    <submittedName>
        <fullName evidence="3">Uncharacterized protein</fullName>
    </submittedName>
</protein>
<accession>A0A4R9BSE9</accession>
<dbReference type="Proteomes" id="UP000297626">
    <property type="component" value="Unassembled WGS sequence"/>
</dbReference>
<sequence length="341" mass="34988">MNNLTKIVTAALIAFALSGCTAVAAPPTTAPVSAGLIGDAETGTDAGNDRPTVTYDGLMVRRRVAIAIHSTPDADLAALRTVLDDAANQSQITLSDISPDVLDPASLEHLVPELIVVLPMGGTVAEAGELVNRAYFQDPVVAGVDHYHVAEVLVHDLRFAVRATSPAALEESIAREGILSDALGNYFTTLRTGELDVTYTGPLLSDDLIKSVQNGIARAAQTKLEAVTVSPRSTVGVGVDMAKEPAPAVTEAASDHNHDAVPDDSDGRIGSGNGSDDAPDDSDGRGEGSNSGPDVDDTVDDSGSSGHGTNSGHDVDENSGHGSQDDSDSGDSGNENESNDD</sequence>
<feature type="compositionally biased region" description="Low complexity" evidence="1">
    <location>
        <begin position="330"/>
        <end position="341"/>
    </location>
</feature>
<feature type="chain" id="PRO_5020237053" evidence="2">
    <location>
        <begin position="25"/>
        <end position="341"/>
    </location>
</feature>
<evidence type="ECO:0000256" key="1">
    <source>
        <dbReference type="SAM" id="MobiDB-lite"/>
    </source>
</evidence>
<keyword evidence="2" id="KW-0732">Signal</keyword>
<proteinExistence type="predicted"/>
<feature type="signal peptide" evidence="2">
    <location>
        <begin position="1"/>
        <end position="24"/>
    </location>
</feature>
<comment type="caution">
    <text evidence="3">The sequence shown here is derived from an EMBL/GenBank/DDBJ whole genome shotgun (WGS) entry which is preliminary data.</text>
</comment>
<evidence type="ECO:0000313" key="3">
    <source>
        <dbReference type="EMBL" id="TFD90055.1"/>
    </source>
</evidence>